<dbReference type="EMBL" id="MZMT01000023">
    <property type="protein sequence ID" value="PIO45131.1"/>
    <property type="molecule type" value="Genomic_DNA"/>
</dbReference>
<dbReference type="OrthoDB" id="8420011at2"/>
<dbReference type="RefSeq" id="WP_099997931.1">
    <property type="nucleotide sequence ID" value="NZ_CP017940.1"/>
</dbReference>
<comment type="caution">
    <text evidence="1">The sequence shown here is derived from an EMBL/GenBank/DDBJ whole genome shotgun (WGS) entry which is preliminary data.</text>
</comment>
<accession>A0A2N9W063</accession>
<dbReference type="KEGG" id="pht:BLM14_02370"/>
<sequence length="180" mass="20057">MKTVSRSSLIIIRSTTEADLLLDEVRASAARAHNWIASFSGEPLELFKQMKFGPVGFHPLDDRPLNIVEQINQTWTFATALLAAKQLLALHPEAGGYALAPGAHASQDLDIMSIEPDLVGAEIFAAVSVNSNRKLQKDLAKLALRGELNRYVFFMVPKFERTERLEQFEQHGVKVWSVTL</sequence>
<dbReference type="Proteomes" id="UP000232163">
    <property type="component" value="Unassembled WGS sequence"/>
</dbReference>
<protein>
    <submittedName>
        <fullName evidence="1">Uncharacterized protein</fullName>
    </submittedName>
</protein>
<evidence type="ECO:0000313" key="1">
    <source>
        <dbReference type="EMBL" id="PIO45131.1"/>
    </source>
</evidence>
<evidence type="ECO:0000313" key="2">
    <source>
        <dbReference type="Proteomes" id="UP000232163"/>
    </source>
</evidence>
<dbReference type="AlphaFoldDB" id="A0A2N9W063"/>
<organism evidence="1 2">
    <name type="scientific">Phyllobacterium zundukense</name>
    <dbReference type="NCBI Taxonomy" id="1867719"/>
    <lineage>
        <taxon>Bacteria</taxon>
        <taxon>Pseudomonadati</taxon>
        <taxon>Pseudomonadota</taxon>
        <taxon>Alphaproteobacteria</taxon>
        <taxon>Hyphomicrobiales</taxon>
        <taxon>Phyllobacteriaceae</taxon>
        <taxon>Phyllobacterium</taxon>
    </lineage>
</organism>
<keyword evidence="2" id="KW-1185">Reference proteome</keyword>
<name>A0A2N9W063_9HYPH</name>
<reference evidence="1 2" key="1">
    <citation type="journal article" date="2017" name="Int J Environ Stud">
        <title>Does the Miocene-Pliocene relict legume Oxytropis triphylla form nitrogen-fixing nodules with a combination of bacterial strains?</title>
        <authorList>
            <person name="Safronova V."/>
            <person name="Belimov A."/>
            <person name="Sazanova A."/>
            <person name="Kuznetsova I."/>
            <person name="Popova J."/>
            <person name="Andronov E."/>
            <person name="Verkhozina A."/>
            <person name="Tikhonovich I."/>
        </authorList>
    </citation>
    <scope>NUCLEOTIDE SEQUENCE [LARGE SCALE GENOMIC DNA]</scope>
    <source>
        <strain evidence="1 2">Tri-38</strain>
    </source>
</reference>
<gene>
    <name evidence="1" type="ORF">B5P45_08790</name>
</gene>
<proteinExistence type="predicted"/>